<dbReference type="RefSeq" id="WP_055279661.1">
    <property type="nucleotide sequence ID" value="NZ_CABIXA010000022.1"/>
</dbReference>
<dbReference type="Proteomes" id="UP000095517">
    <property type="component" value="Unassembled WGS sequence"/>
</dbReference>
<organism evidence="1 2">
    <name type="scientific">Bacteroides finegoldii</name>
    <dbReference type="NCBI Taxonomy" id="338188"/>
    <lineage>
        <taxon>Bacteria</taxon>
        <taxon>Pseudomonadati</taxon>
        <taxon>Bacteroidota</taxon>
        <taxon>Bacteroidia</taxon>
        <taxon>Bacteroidales</taxon>
        <taxon>Bacteroidaceae</taxon>
        <taxon>Bacteroides</taxon>
    </lineage>
</organism>
<proteinExistence type="predicted"/>
<dbReference type="AlphaFoldDB" id="A0A174JJN4"/>
<evidence type="ECO:0000313" key="2">
    <source>
        <dbReference type="Proteomes" id="UP000095517"/>
    </source>
</evidence>
<dbReference type="EMBL" id="CYZH01000022">
    <property type="protein sequence ID" value="CUO98067.1"/>
    <property type="molecule type" value="Genomic_DNA"/>
</dbReference>
<protein>
    <submittedName>
        <fullName evidence="1">Uncharacterized protein</fullName>
    </submittedName>
</protein>
<dbReference type="STRING" id="338188.ERS852397_03242"/>
<sequence>MNKAAILVSEAITGKDFMPIIVNGKMYRVNPPTIHKIAGASAYLSVLEDNKDIAGVISSLKDISVASRALSWFIEGNDSLEQELSNGTLEEVLYGLTAAYSLISVENFTMLLDLAKNVANLTARQKL</sequence>
<name>A0A174JJN4_9BACE</name>
<gene>
    <name evidence="1" type="ORF">ERS852397_03242</name>
</gene>
<reference evidence="1 2" key="1">
    <citation type="submission" date="2015-09" db="EMBL/GenBank/DDBJ databases">
        <authorList>
            <consortium name="Pathogen Informatics"/>
        </authorList>
    </citation>
    <scope>NUCLEOTIDE SEQUENCE [LARGE SCALE GENOMIC DNA]</scope>
    <source>
        <strain evidence="1 2">2789STDY5608840</strain>
    </source>
</reference>
<evidence type="ECO:0000313" key="1">
    <source>
        <dbReference type="EMBL" id="CUO98067.1"/>
    </source>
</evidence>
<accession>A0A174JJN4</accession>